<reference evidence="1" key="1">
    <citation type="submission" date="2022-08" db="EMBL/GenBank/DDBJ databases">
        <title>Molecular epidemiological analysis of five strains of VanD-type vancomycin-resistant Enterococcus faecalis.</title>
        <authorList>
            <person name="Mimura K."/>
            <person name="Hashimoto Y."/>
            <person name="Tomita H."/>
        </authorList>
    </citation>
    <scope>NUCLEOTIDE SEQUENCE</scope>
    <source>
        <strain evidence="1">SVR2332</strain>
    </source>
</reference>
<proteinExistence type="predicted"/>
<evidence type="ECO:0000313" key="2">
    <source>
        <dbReference type="Proteomes" id="UP001317613"/>
    </source>
</evidence>
<sequence>MITLITCGDLQATTRIAVQGTLAATTPIKDANDDMLKAFQLEQKTLADWVA</sequence>
<protein>
    <submittedName>
        <fullName evidence="1">Uncharacterized protein</fullName>
    </submittedName>
</protein>
<organism evidence="1 2">
    <name type="scientific">Enterococcus faecalis</name>
    <name type="common">Streptococcus faecalis</name>
    <dbReference type="NCBI Taxonomy" id="1351"/>
    <lineage>
        <taxon>Bacteria</taxon>
        <taxon>Bacillati</taxon>
        <taxon>Bacillota</taxon>
        <taxon>Bacilli</taxon>
        <taxon>Lactobacillales</taxon>
        <taxon>Enterococcaceae</taxon>
        <taxon>Enterococcus</taxon>
    </lineage>
</organism>
<gene>
    <name evidence="1" type="ORF">EfsSVR2332_36760</name>
</gene>
<dbReference type="Proteomes" id="UP001317613">
    <property type="component" value="Chromosome"/>
</dbReference>
<dbReference type="EMBL" id="AP026729">
    <property type="protein sequence ID" value="BDQ63598.1"/>
    <property type="molecule type" value="Genomic_DNA"/>
</dbReference>
<evidence type="ECO:0000313" key="1">
    <source>
        <dbReference type="EMBL" id="BDQ63598.1"/>
    </source>
</evidence>
<name>A0AC59HV52_ENTFL</name>
<accession>A0AC59HV52</accession>